<keyword evidence="1" id="KW-1133">Transmembrane helix</keyword>
<evidence type="ECO:0000313" key="2">
    <source>
        <dbReference type="EMBL" id="DBA27705.1"/>
    </source>
</evidence>
<feature type="transmembrane region" description="Helical" evidence="1">
    <location>
        <begin position="73"/>
        <end position="91"/>
    </location>
</feature>
<organism evidence="2 3">
    <name type="scientific">Pyxicephalus adspersus</name>
    <name type="common">African bullfrog</name>
    <dbReference type="NCBI Taxonomy" id="30357"/>
    <lineage>
        <taxon>Eukaryota</taxon>
        <taxon>Metazoa</taxon>
        <taxon>Chordata</taxon>
        <taxon>Craniata</taxon>
        <taxon>Vertebrata</taxon>
        <taxon>Euteleostomi</taxon>
        <taxon>Amphibia</taxon>
        <taxon>Batrachia</taxon>
        <taxon>Anura</taxon>
        <taxon>Neobatrachia</taxon>
        <taxon>Ranoidea</taxon>
        <taxon>Pyxicephalidae</taxon>
        <taxon>Pyxicephalinae</taxon>
        <taxon>Pyxicephalus</taxon>
    </lineage>
</organism>
<accession>A0AAV3AY27</accession>
<evidence type="ECO:0000256" key="1">
    <source>
        <dbReference type="SAM" id="Phobius"/>
    </source>
</evidence>
<gene>
    <name evidence="2" type="ORF">GDO54_008172</name>
</gene>
<comment type="caution">
    <text evidence="2">The sequence shown here is derived from an EMBL/GenBank/DDBJ whole genome shotgun (WGS) entry which is preliminary data.</text>
</comment>
<dbReference type="EMBL" id="DYDO01000003">
    <property type="protein sequence ID" value="DBA27705.1"/>
    <property type="molecule type" value="Genomic_DNA"/>
</dbReference>
<dbReference type="Proteomes" id="UP001181693">
    <property type="component" value="Unassembled WGS sequence"/>
</dbReference>
<reference evidence="2" key="1">
    <citation type="thesis" date="2020" institute="ProQuest LLC" country="789 East Eisenhower Parkway, Ann Arbor, MI, USA">
        <title>Comparative Genomics and Chromosome Evolution.</title>
        <authorList>
            <person name="Mudd A.B."/>
        </authorList>
    </citation>
    <scope>NUCLEOTIDE SEQUENCE</scope>
    <source>
        <strain evidence="2">1538</strain>
        <tissue evidence="2">Blood</tissue>
    </source>
</reference>
<sequence length="92" mass="10351">MYLIAQSIKRVKRSHPQQTIFMTNNYINQNQVAFAFCTITASHLSFSVASYFLCNCKAVYSVCCTVIPPPSCVLQLYIGGIIIVTLYMAIFK</sequence>
<name>A0AAV3AY27_PYXAD</name>
<evidence type="ECO:0008006" key="4">
    <source>
        <dbReference type="Google" id="ProtNLM"/>
    </source>
</evidence>
<feature type="transmembrane region" description="Helical" evidence="1">
    <location>
        <begin position="32"/>
        <end position="53"/>
    </location>
</feature>
<keyword evidence="3" id="KW-1185">Reference proteome</keyword>
<keyword evidence="1" id="KW-0472">Membrane</keyword>
<protein>
    <recommendedName>
        <fullName evidence="4">Olfactory receptor</fullName>
    </recommendedName>
</protein>
<evidence type="ECO:0000313" key="3">
    <source>
        <dbReference type="Proteomes" id="UP001181693"/>
    </source>
</evidence>
<keyword evidence="1" id="KW-0812">Transmembrane</keyword>
<dbReference type="AlphaFoldDB" id="A0AAV3AY27"/>
<proteinExistence type="predicted"/>